<dbReference type="Pfam" id="PF01706">
    <property type="entry name" value="FliG_C"/>
    <property type="match status" value="1"/>
</dbReference>
<proteinExistence type="inferred from homology"/>
<dbReference type="Gene3D" id="1.10.220.30">
    <property type="match status" value="3"/>
</dbReference>
<dbReference type="InterPro" id="IPR011002">
    <property type="entry name" value="FliG_a-hlx"/>
</dbReference>
<evidence type="ECO:0000259" key="12">
    <source>
        <dbReference type="Pfam" id="PF14842"/>
    </source>
</evidence>
<dbReference type="GO" id="GO:0006935">
    <property type="term" value="P:chemotaxis"/>
    <property type="evidence" value="ECO:0007669"/>
    <property type="project" value="UniProtKB-KW"/>
</dbReference>
<evidence type="ECO:0000256" key="1">
    <source>
        <dbReference type="ARBA" id="ARBA00004117"/>
    </source>
</evidence>
<dbReference type="GO" id="GO:0003774">
    <property type="term" value="F:cytoskeletal motor activity"/>
    <property type="evidence" value="ECO:0007669"/>
    <property type="project" value="InterPro"/>
</dbReference>
<keyword evidence="7" id="KW-0283">Flagellar rotation</keyword>
<evidence type="ECO:0000313" key="13">
    <source>
        <dbReference type="EMBL" id="OCL27083.1"/>
    </source>
</evidence>
<dbReference type="Proteomes" id="UP000093514">
    <property type="component" value="Unassembled WGS sequence"/>
</dbReference>
<protein>
    <recommendedName>
        <fullName evidence="4">Flagellar motor switch protein FliG</fullName>
    </recommendedName>
</protein>
<dbReference type="PANTHER" id="PTHR30534:SF0">
    <property type="entry name" value="FLAGELLAR MOTOR SWITCH PROTEIN FLIG"/>
    <property type="match status" value="1"/>
</dbReference>
<sequence length="333" mass="37382">MANLTGKEKAAILLVSLGPDASAEVFKHLNDDEIEDLTLEIANLDKVPADVKDGVLDEFHQMCVAYDYISHGGMDYAREVLEKALGQNKANDIIDRLTASLQVRPFDQLRKTDPSQILNFIQNEHPQTIALVLAYLAPQQAAIIMSSLPYEKQTEVAKRIAIMERTSPDVIKEVERVLEQKLSSLMTNEYTVAGGIDTIVDILNLADRATEKKILEDLDEQNPELAEDIRQKMFVFEDIILLTDRDIQILLRQIDTDDLALALKTVSDEVAEKIFNNQSKRAAEMLKEDIEYLGPVRISDVEEAQQKIVGQIRKLEEAGEIIINRGGEDEVVV</sequence>
<reference evidence="13 14" key="2">
    <citation type="submission" date="2016-08" db="EMBL/GenBank/DDBJ databases">
        <title>Orenia metallireducens sp. nov. strain Z6, a Novel Metal-reducing Firmicute from the Deep Subsurface.</title>
        <authorList>
            <person name="Maxim B.I."/>
            <person name="Kenneth K."/>
            <person name="Flynn T.M."/>
            <person name="Oloughlin E.J."/>
            <person name="Locke R.A."/>
            <person name="Weber J.R."/>
            <person name="Egan S.M."/>
            <person name="Mackie R.I."/>
            <person name="Cann I.K."/>
        </authorList>
    </citation>
    <scope>NUCLEOTIDE SEQUENCE [LARGE SCALE GENOMIC DNA]</scope>
    <source>
        <strain evidence="13 14">Z6</strain>
    </source>
</reference>
<dbReference type="GO" id="GO:0005886">
    <property type="term" value="C:plasma membrane"/>
    <property type="evidence" value="ECO:0007669"/>
    <property type="project" value="UniProtKB-SubCell"/>
</dbReference>
<dbReference type="InterPro" id="IPR023087">
    <property type="entry name" value="Flg_Motor_Flig_C"/>
</dbReference>
<dbReference type="Pfam" id="PF14842">
    <property type="entry name" value="FliG_N"/>
    <property type="match status" value="1"/>
</dbReference>
<accession>A0A1C0A9Z7</accession>
<keyword evidence="13" id="KW-0969">Cilium</keyword>
<evidence type="ECO:0000259" key="10">
    <source>
        <dbReference type="Pfam" id="PF01706"/>
    </source>
</evidence>
<dbReference type="FunFam" id="1.10.220.30:FF:000001">
    <property type="entry name" value="Flagellar motor switch protein FliG"/>
    <property type="match status" value="1"/>
</dbReference>
<dbReference type="InterPro" id="IPR000090">
    <property type="entry name" value="Flg_Motor_Flig"/>
</dbReference>
<comment type="subcellular location">
    <subcellularLocation>
        <location evidence="1">Bacterial flagellum basal body</location>
    </subcellularLocation>
    <subcellularLocation>
        <location evidence="2">Cell membrane</location>
        <topology evidence="2">Peripheral membrane protein</topology>
        <orientation evidence="2">Cytoplasmic side</orientation>
    </subcellularLocation>
</comment>
<evidence type="ECO:0000256" key="3">
    <source>
        <dbReference type="ARBA" id="ARBA00010299"/>
    </source>
</evidence>
<evidence type="ECO:0000256" key="5">
    <source>
        <dbReference type="ARBA" id="ARBA00022475"/>
    </source>
</evidence>
<evidence type="ECO:0000259" key="11">
    <source>
        <dbReference type="Pfam" id="PF14841"/>
    </source>
</evidence>
<evidence type="ECO:0000256" key="8">
    <source>
        <dbReference type="ARBA" id="ARBA00023136"/>
    </source>
</evidence>
<dbReference type="PANTHER" id="PTHR30534">
    <property type="entry name" value="FLAGELLAR MOTOR SWITCH PROTEIN FLIG"/>
    <property type="match status" value="1"/>
</dbReference>
<dbReference type="GO" id="GO:0009425">
    <property type="term" value="C:bacterial-type flagellum basal body"/>
    <property type="evidence" value="ECO:0007669"/>
    <property type="project" value="UniProtKB-SubCell"/>
</dbReference>
<dbReference type="GO" id="GO:0071973">
    <property type="term" value="P:bacterial-type flagellum-dependent cell motility"/>
    <property type="evidence" value="ECO:0007669"/>
    <property type="project" value="InterPro"/>
</dbReference>
<dbReference type="InterPro" id="IPR032779">
    <property type="entry name" value="FliG_M"/>
</dbReference>
<dbReference type="InterPro" id="IPR028263">
    <property type="entry name" value="FliG_N"/>
</dbReference>
<evidence type="ECO:0000256" key="6">
    <source>
        <dbReference type="ARBA" id="ARBA00022500"/>
    </source>
</evidence>
<evidence type="ECO:0000256" key="9">
    <source>
        <dbReference type="ARBA" id="ARBA00023143"/>
    </source>
</evidence>
<keyword evidence="13" id="KW-0966">Cell projection</keyword>
<keyword evidence="6" id="KW-0145">Chemotaxis</keyword>
<dbReference type="PRINTS" id="PR00954">
    <property type="entry name" value="FLGMOTORFLIG"/>
</dbReference>
<keyword evidence="13" id="KW-0282">Flagellum</keyword>
<dbReference type="AlphaFoldDB" id="A0A1C0A9Z7"/>
<evidence type="ECO:0000256" key="7">
    <source>
        <dbReference type="ARBA" id="ARBA00022779"/>
    </source>
</evidence>
<dbReference type="RefSeq" id="WP_068716612.1">
    <property type="nucleotide sequence ID" value="NZ_LWDV01000008.1"/>
</dbReference>
<dbReference type="PIRSF" id="PIRSF003161">
    <property type="entry name" value="FliG"/>
    <property type="match status" value="1"/>
</dbReference>
<dbReference type="NCBIfam" id="TIGR00207">
    <property type="entry name" value="fliG"/>
    <property type="match status" value="1"/>
</dbReference>
<dbReference type="SUPFAM" id="SSF48029">
    <property type="entry name" value="FliG"/>
    <property type="match status" value="2"/>
</dbReference>
<keyword evidence="8" id="KW-0472">Membrane</keyword>
<keyword evidence="9" id="KW-0975">Bacterial flagellum</keyword>
<comment type="caution">
    <text evidence="13">The sequence shown here is derived from an EMBL/GenBank/DDBJ whole genome shotgun (WGS) entry which is preliminary data.</text>
</comment>
<reference evidence="14" key="1">
    <citation type="submission" date="2016-07" db="EMBL/GenBank/DDBJ databases">
        <authorList>
            <person name="Florea S."/>
            <person name="Webb J.S."/>
            <person name="Jaromczyk J."/>
            <person name="Schardl C.L."/>
        </authorList>
    </citation>
    <scope>NUCLEOTIDE SEQUENCE [LARGE SCALE GENOMIC DNA]</scope>
    <source>
        <strain evidence="14">Z6</strain>
    </source>
</reference>
<name>A0A1C0A9Z7_9FIRM</name>
<dbReference type="EMBL" id="LWDV01000008">
    <property type="protein sequence ID" value="OCL27083.1"/>
    <property type="molecule type" value="Genomic_DNA"/>
</dbReference>
<dbReference type="Pfam" id="PF14841">
    <property type="entry name" value="FliG_M"/>
    <property type="match status" value="1"/>
</dbReference>
<organism evidence="13 14">
    <name type="scientific">Orenia metallireducens</name>
    <dbReference type="NCBI Taxonomy" id="1413210"/>
    <lineage>
        <taxon>Bacteria</taxon>
        <taxon>Bacillati</taxon>
        <taxon>Bacillota</taxon>
        <taxon>Clostridia</taxon>
        <taxon>Halanaerobiales</taxon>
        <taxon>Halobacteroidaceae</taxon>
        <taxon>Orenia</taxon>
    </lineage>
</organism>
<evidence type="ECO:0000256" key="4">
    <source>
        <dbReference type="ARBA" id="ARBA00021870"/>
    </source>
</evidence>
<feature type="domain" description="Flagellar motor switch protein FliG N-terminal" evidence="12">
    <location>
        <begin position="3"/>
        <end position="106"/>
    </location>
</feature>
<gene>
    <name evidence="13" type="ORF">U472_06275</name>
</gene>
<feature type="domain" description="Flagellar motor switch protein FliG C-terminal" evidence="10">
    <location>
        <begin position="216"/>
        <end position="323"/>
    </location>
</feature>
<feature type="domain" description="Flagellar motor switch protein FliG middle" evidence="11">
    <location>
        <begin position="114"/>
        <end position="188"/>
    </location>
</feature>
<dbReference type="OrthoDB" id="9780302at2"/>
<keyword evidence="14" id="KW-1185">Reference proteome</keyword>
<evidence type="ECO:0000256" key="2">
    <source>
        <dbReference type="ARBA" id="ARBA00004413"/>
    </source>
</evidence>
<evidence type="ECO:0000313" key="14">
    <source>
        <dbReference type="Proteomes" id="UP000093514"/>
    </source>
</evidence>
<comment type="similarity">
    <text evidence="3">Belongs to the FliG family.</text>
</comment>
<keyword evidence="5" id="KW-1003">Cell membrane</keyword>